<keyword evidence="2" id="KW-1185">Reference proteome</keyword>
<dbReference type="AlphaFoldDB" id="A0A8X7C0Q9"/>
<reference evidence="1" key="1">
    <citation type="submission" date="2020-08" db="EMBL/GenBank/DDBJ databases">
        <title>Multicomponent nature underlies the extraordinary mechanical properties of spider dragline silk.</title>
        <authorList>
            <person name="Kono N."/>
            <person name="Nakamura H."/>
            <person name="Mori M."/>
            <person name="Yoshida Y."/>
            <person name="Ohtoshi R."/>
            <person name="Malay A.D."/>
            <person name="Moran D.A.P."/>
            <person name="Tomita M."/>
            <person name="Numata K."/>
            <person name="Arakawa K."/>
        </authorList>
    </citation>
    <scope>NUCLEOTIDE SEQUENCE</scope>
</reference>
<accession>A0A8X7C0Q9</accession>
<dbReference type="EMBL" id="BMAV01006602">
    <property type="protein sequence ID" value="GFY48679.1"/>
    <property type="molecule type" value="Genomic_DNA"/>
</dbReference>
<gene>
    <name evidence="1" type="ORF">TNIN_372651</name>
</gene>
<dbReference type="Proteomes" id="UP000886998">
    <property type="component" value="Unassembled WGS sequence"/>
</dbReference>
<evidence type="ECO:0000313" key="2">
    <source>
        <dbReference type="Proteomes" id="UP000886998"/>
    </source>
</evidence>
<comment type="caution">
    <text evidence="1">The sequence shown here is derived from an EMBL/GenBank/DDBJ whole genome shotgun (WGS) entry which is preliminary data.</text>
</comment>
<name>A0A8X7C0Q9_9ARAC</name>
<proteinExistence type="predicted"/>
<sequence length="91" mass="9939">MNVAANLYGRVSFAKKGSVVLHSNAAVSSVWTTHHFADINEDRDLNKAAESPVGNARETIGFARGQEVNRKIIVTDRISPEVIKVDNSSFI</sequence>
<organism evidence="1 2">
    <name type="scientific">Trichonephila inaurata madagascariensis</name>
    <dbReference type="NCBI Taxonomy" id="2747483"/>
    <lineage>
        <taxon>Eukaryota</taxon>
        <taxon>Metazoa</taxon>
        <taxon>Ecdysozoa</taxon>
        <taxon>Arthropoda</taxon>
        <taxon>Chelicerata</taxon>
        <taxon>Arachnida</taxon>
        <taxon>Araneae</taxon>
        <taxon>Araneomorphae</taxon>
        <taxon>Entelegynae</taxon>
        <taxon>Araneoidea</taxon>
        <taxon>Nephilidae</taxon>
        <taxon>Trichonephila</taxon>
        <taxon>Trichonephila inaurata</taxon>
    </lineage>
</organism>
<evidence type="ECO:0000313" key="1">
    <source>
        <dbReference type="EMBL" id="GFY48679.1"/>
    </source>
</evidence>
<protein>
    <submittedName>
        <fullName evidence="1">Uncharacterized protein</fullName>
    </submittedName>
</protein>